<evidence type="ECO:0000256" key="1">
    <source>
        <dbReference type="SAM" id="MobiDB-lite"/>
    </source>
</evidence>
<feature type="compositionally biased region" description="Low complexity" evidence="1">
    <location>
        <begin position="159"/>
        <end position="168"/>
    </location>
</feature>
<keyword evidence="2" id="KW-0812">Transmembrane</keyword>
<comment type="caution">
    <text evidence="3">The sequence shown here is derived from an EMBL/GenBank/DDBJ whole genome shotgun (WGS) entry which is preliminary data.</text>
</comment>
<feature type="transmembrane region" description="Helical" evidence="2">
    <location>
        <begin position="71"/>
        <end position="94"/>
    </location>
</feature>
<keyword evidence="2" id="KW-1133">Transmembrane helix</keyword>
<keyword evidence="4" id="KW-1185">Reference proteome</keyword>
<dbReference type="RefSeq" id="WP_310917546.1">
    <property type="nucleotide sequence ID" value="NZ_JAMQON010000001.1"/>
</dbReference>
<accession>A0ABU2F6V1</accession>
<feature type="region of interest" description="Disordered" evidence="1">
    <location>
        <begin position="27"/>
        <end position="49"/>
    </location>
</feature>
<feature type="region of interest" description="Disordered" evidence="1">
    <location>
        <begin position="100"/>
        <end position="188"/>
    </location>
</feature>
<reference evidence="3 4" key="1">
    <citation type="submission" date="2022-06" db="EMBL/GenBank/DDBJ databases">
        <title>Haloarcula sp. a new haloarchaeum isolate from saline soil.</title>
        <authorList>
            <person name="Strakova D."/>
            <person name="Galisteo C."/>
            <person name="Sanchez-Porro C."/>
            <person name="Ventosa A."/>
        </authorList>
    </citation>
    <scope>NUCLEOTIDE SEQUENCE [LARGE SCALE GENOMIC DNA]</scope>
    <source>
        <strain evidence="3 4">S1CR25-12</strain>
    </source>
</reference>
<evidence type="ECO:0000313" key="4">
    <source>
        <dbReference type="Proteomes" id="UP001259659"/>
    </source>
</evidence>
<proteinExistence type="predicted"/>
<sequence length="215" mass="22335">MSRVTLYRADVESPRLARLVGAVPGVEVAGDGDADSDETAPPTTADDGGLLDRVPDTDVVDEEKASMVKTYGLLGLGVSMVALGIATVGIWVYLRRKGDDEGAETPPPATGLDTVDEPAVTEPSTPAPPTDPTAVEPESATEEPRGRTEDRSDVEWTTRETTPTSEPETAAEEAEPSDAEPRPGESVDAAPLLGVAFLAVTGAVVRWVQGGEGEA</sequence>
<keyword evidence="2" id="KW-0472">Membrane</keyword>
<evidence type="ECO:0000313" key="3">
    <source>
        <dbReference type="EMBL" id="MDS0257984.1"/>
    </source>
</evidence>
<dbReference type="EMBL" id="JAMQON010000001">
    <property type="protein sequence ID" value="MDS0257984.1"/>
    <property type="molecule type" value="Genomic_DNA"/>
</dbReference>
<protein>
    <submittedName>
        <fullName evidence="3">Uncharacterized protein</fullName>
    </submittedName>
</protein>
<dbReference type="Proteomes" id="UP001259659">
    <property type="component" value="Unassembled WGS sequence"/>
</dbReference>
<organism evidence="3 4">
    <name type="scientific">Haloarcula saliterrae</name>
    <dbReference type="NCBI Taxonomy" id="2950534"/>
    <lineage>
        <taxon>Archaea</taxon>
        <taxon>Methanobacteriati</taxon>
        <taxon>Methanobacteriota</taxon>
        <taxon>Stenosarchaea group</taxon>
        <taxon>Halobacteria</taxon>
        <taxon>Halobacteriales</taxon>
        <taxon>Haloarculaceae</taxon>
        <taxon>Haloarcula</taxon>
    </lineage>
</organism>
<feature type="compositionally biased region" description="Basic and acidic residues" evidence="1">
    <location>
        <begin position="142"/>
        <end position="158"/>
    </location>
</feature>
<feature type="compositionally biased region" description="Acidic residues" evidence="1">
    <location>
        <begin position="169"/>
        <end position="178"/>
    </location>
</feature>
<gene>
    <name evidence="3" type="ORF">NDI56_01020</name>
</gene>
<name>A0ABU2F6V1_9EURY</name>
<evidence type="ECO:0000256" key="2">
    <source>
        <dbReference type="SAM" id="Phobius"/>
    </source>
</evidence>